<feature type="region of interest" description="Disordered" evidence="2">
    <location>
        <begin position="1"/>
        <end position="40"/>
    </location>
</feature>
<dbReference type="InterPro" id="IPR001173">
    <property type="entry name" value="Glyco_trans_2-like"/>
</dbReference>
<dbReference type="Gene3D" id="1.25.40.10">
    <property type="entry name" value="Tetratricopeptide repeat domain"/>
    <property type="match status" value="1"/>
</dbReference>
<dbReference type="CDD" id="cd04186">
    <property type="entry name" value="GT_2_like_c"/>
    <property type="match status" value="1"/>
</dbReference>
<dbReference type="PANTHER" id="PTHR43179:SF7">
    <property type="entry name" value="RHAMNOSYLTRANSFERASE WBBL"/>
    <property type="match status" value="1"/>
</dbReference>
<feature type="domain" description="Glycosyltransferase 2-like" evidence="3">
    <location>
        <begin position="559"/>
        <end position="698"/>
    </location>
</feature>
<dbReference type="SMART" id="SM00028">
    <property type="entry name" value="TPR"/>
    <property type="match status" value="2"/>
</dbReference>
<dbReference type="SUPFAM" id="SSF53448">
    <property type="entry name" value="Nucleotide-diphospho-sugar transferases"/>
    <property type="match status" value="2"/>
</dbReference>
<evidence type="ECO:0000259" key="3">
    <source>
        <dbReference type="Pfam" id="PF00535"/>
    </source>
</evidence>
<dbReference type="Proteomes" id="UP000727456">
    <property type="component" value="Unassembled WGS sequence"/>
</dbReference>
<feature type="repeat" description="TPR" evidence="1">
    <location>
        <begin position="98"/>
        <end position="131"/>
    </location>
</feature>
<evidence type="ECO:0000313" key="5">
    <source>
        <dbReference type="Proteomes" id="UP000727456"/>
    </source>
</evidence>
<accession>A0ABX0TV93</accession>
<evidence type="ECO:0000256" key="1">
    <source>
        <dbReference type="PROSITE-ProRule" id="PRU00339"/>
    </source>
</evidence>
<reference evidence="4 5" key="1">
    <citation type="submission" date="2020-03" db="EMBL/GenBank/DDBJ databases">
        <title>Genomic Encyclopedia of Type Strains, Phase III (KMG-III): the genomes of soil and plant-associated and newly described type strains.</title>
        <authorList>
            <person name="Whitman W."/>
        </authorList>
    </citation>
    <scope>NUCLEOTIDE SEQUENCE [LARGE SCALE GENOMIC DNA]</scope>
    <source>
        <strain evidence="4 5">CECT 8804</strain>
    </source>
</reference>
<name>A0ABX0TV93_9SPHN</name>
<dbReference type="RefSeq" id="WP_167075094.1">
    <property type="nucleotide sequence ID" value="NZ_JAAOZC010000011.1"/>
</dbReference>
<dbReference type="InterPro" id="IPR029044">
    <property type="entry name" value="Nucleotide-diphossugar_trans"/>
</dbReference>
<sequence>MGLLNRFSNSEKSKQEGGNRSDMSPNVARRSVHRTVGDRARDAQDWQRAVDGYQAHLLAFPEDFAIWVQLAHAHKQNHHLADAEAAYLKALAIIPDDADLLLNLGHFYKKLGLLTSSADFYLRSLQIEASDAARTELSSPEFRVLRRRDFADVSTLRLGATHILSPALRSAPVGSVDQVTGWSVSGWAVDRDDPTRPVELGFFRDGDMIARTIAESFRGDVAALALAPPFSGFEVELPIDFSSVDEVKINVRSLHTGQELAGSPITIAPPHEMKRWLQRKARMHAAELAVVKAFAIRACGDLKLSIVMPVYNTPLDWLREALDSVLDQWCDAWELICVDDASSEAEVREMLTEYSRRDPRILSVFLDENVGIAKATNAGIAVATGDYIAFMDHDDYLEPDAVYRMLGAANTDGAELIYSDEAITGENINVIRHVAARCAFSHDYYLSHPYFVHFVCLKSAVARSLNGLDETMQISADVDFILRAIEKSEKVTHVPSVLYRWRTHDSSTGHQKKSLVTAAMLKALTGHLGRMGYSGAAAEGPNYNTYKINFADTDQSTLIVIPTKDGYNLLKTCIESIWATTAGQKVDILIIDHDSKDPKTKSYLNSLRDKLKIIPFSGPFNYAKMNNYAVRQAGAGYDNIVFMNNDIEAIEPGWLERLRSLCARGDVGVAGATLLYSDDTIQHAGVVLGLGDLVDHAHKFLPFRVNGQRNLGYNVMLVCTRDYTAVTGACMMVPRKIFEAVGGFDETLEIGYNDTDLSMRIGSLGYKILNDPYAVLYHHESATRARTKQIHHPEDGRRFAARWSDMLIAGDPFYNPLLIHLPVADHRIGSLDDWYAKVRTREVRPVIADVATAQWVRRN</sequence>
<dbReference type="InterPro" id="IPR011990">
    <property type="entry name" value="TPR-like_helical_dom_sf"/>
</dbReference>
<dbReference type="Pfam" id="PF13181">
    <property type="entry name" value="TPR_8"/>
    <property type="match status" value="2"/>
</dbReference>
<keyword evidence="1" id="KW-0802">TPR repeat</keyword>
<evidence type="ECO:0000313" key="4">
    <source>
        <dbReference type="EMBL" id="NIJ09457.1"/>
    </source>
</evidence>
<proteinExistence type="predicted"/>
<dbReference type="Gene3D" id="3.90.550.10">
    <property type="entry name" value="Spore Coat Polysaccharide Biosynthesis Protein SpsA, Chain A"/>
    <property type="match status" value="2"/>
</dbReference>
<protein>
    <submittedName>
        <fullName evidence="4">GT2 family glycosyltransferase</fullName>
    </submittedName>
</protein>
<keyword evidence="5" id="KW-1185">Reference proteome</keyword>
<dbReference type="Pfam" id="PF00535">
    <property type="entry name" value="Glycos_transf_2"/>
    <property type="match status" value="2"/>
</dbReference>
<comment type="caution">
    <text evidence="4">The sequence shown here is derived from an EMBL/GenBank/DDBJ whole genome shotgun (WGS) entry which is preliminary data.</text>
</comment>
<feature type="compositionally biased region" description="Basic and acidic residues" evidence="2">
    <location>
        <begin position="9"/>
        <end position="19"/>
    </location>
</feature>
<gene>
    <name evidence="4" type="ORF">FHS31_003089</name>
</gene>
<dbReference type="PROSITE" id="PS50005">
    <property type="entry name" value="TPR"/>
    <property type="match status" value="1"/>
</dbReference>
<evidence type="ECO:0000256" key="2">
    <source>
        <dbReference type="SAM" id="MobiDB-lite"/>
    </source>
</evidence>
<dbReference type="EMBL" id="JAAOZC010000011">
    <property type="protein sequence ID" value="NIJ09457.1"/>
    <property type="molecule type" value="Genomic_DNA"/>
</dbReference>
<dbReference type="InterPro" id="IPR019734">
    <property type="entry name" value="TPR_rpt"/>
</dbReference>
<dbReference type="SUPFAM" id="SSF48452">
    <property type="entry name" value="TPR-like"/>
    <property type="match status" value="1"/>
</dbReference>
<organism evidence="4 5">
    <name type="scientific">Sphingomonas vulcanisoli</name>
    <dbReference type="NCBI Taxonomy" id="1658060"/>
    <lineage>
        <taxon>Bacteria</taxon>
        <taxon>Pseudomonadati</taxon>
        <taxon>Pseudomonadota</taxon>
        <taxon>Alphaproteobacteria</taxon>
        <taxon>Sphingomonadales</taxon>
        <taxon>Sphingomonadaceae</taxon>
        <taxon>Sphingomonas</taxon>
    </lineage>
</organism>
<feature type="domain" description="Glycosyltransferase 2-like" evidence="3">
    <location>
        <begin position="305"/>
        <end position="418"/>
    </location>
</feature>
<dbReference type="PANTHER" id="PTHR43179">
    <property type="entry name" value="RHAMNOSYLTRANSFERASE WBBL"/>
    <property type="match status" value="1"/>
</dbReference>